<organism evidence="1 2">
    <name type="scientific">Leptospira interrogans serovar Australis str. 200703203</name>
    <dbReference type="NCBI Taxonomy" id="1085541"/>
    <lineage>
        <taxon>Bacteria</taxon>
        <taxon>Pseudomonadati</taxon>
        <taxon>Spirochaetota</taxon>
        <taxon>Spirochaetia</taxon>
        <taxon>Leptospirales</taxon>
        <taxon>Leptospiraceae</taxon>
        <taxon>Leptospira</taxon>
    </lineage>
</organism>
<comment type="caution">
    <text evidence="1">The sequence shown here is derived from an EMBL/GenBank/DDBJ whole genome shotgun (WGS) entry which is preliminary data.</text>
</comment>
<protein>
    <submittedName>
        <fullName evidence="1">Uncharacterized protein</fullName>
    </submittedName>
</protein>
<name>N1UY42_LEPIR</name>
<proteinExistence type="predicted"/>
<reference evidence="1 2" key="1">
    <citation type="submission" date="2013-02" db="EMBL/GenBank/DDBJ databases">
        <authorList>
            <person name="Harkins D.M."/>
            <person name="Durkin A.S."/>
            <person name="Brinkac L.M."/>
            <person name="Haft D.H."/>
            <person name="Selengut J.D."/>
            <person name="Sanka R."/>
            <person name="DePew J."/>
            <person name="Purushe J."/>
            <person name="Picardeau M."/>
            <person name="Werts C."/>
            <person name="Goarant C."/>
            <person name="Vinetz J.M."/>
            <person name="Sutton G.G."/>
            <person name="Nierman W.C."/>
            <person name="Fouts D.E."/>
        </authorList>
    </citation>
    <scope>NUCLEOTIDE SEQUENCE [LARGE SCALE GENOMIC DNA]</scope>
    <source>
        <strain evidence="1 2">200703203</strain>
    </source>
</reference>
<gene>
    <name evidence="1" type="ORF">LEP1GSC115_0116</name>
</gene>
<accession>N1UY42</accession>
<feature type="non-terminal residue" evidence="1">
    <location>
        <position position="35"/>
    </location>
</feature>
<evidence type="ECO:0000313" key="2">
    <source>
        <dbReference type="Proteomes" id="UP000012220"/>
    </source>
</evidence>
<dbReference type="AlphaFoldDB" id="N1UY42"/>
<evidence type="ECO:0000313" key="1">
    <source>
        <dbReference type="EMBL" id="EMY26800.1"/>
    </source>
</evidence>
<sequence>MIKEEYFLLSVYQNEKRNQHHIQVILQKIQVFHLF</sequence>
<dbReference type="Proteomes" id="UP000012220">
    <property type="component" value="Unassembled WGS sequence"/>
</dbReference>
<dbReference type="EMBL" id="AHNY02000076">
    <property type="protein sequence ID" value="EMY26800.1"/>
    <property type="molecule type" value="Genomic_DNA"/>
</dbReference>